<dbReference type="Proteomes" id="UP000565078">
    <property type="component" value="Unassembled WGS sequence"/>
</dbReference>
<gene>
    <name evidence="1" type="ORF">HA254_07615</name>
</gene>
<organism evidence="1 2">
    <name type="scientific">Candidatus Iainarchaeum sp</name>
    <dbReference type="NCBI Taxonomy" id="3101447"/>
    <lineage>
        <taxon>Archaea</taxon>
        <taxon>Candidatus Iainarchaeota</taxon>
        <taxon>Candidatus Iainarchaeia</taxon>
        <taxon>Candidatus Iainarchaeales</taxon>
        <taxon>Candidatus Iainarchaeaceae</taxon>
        <taxon>Candidatus Iainarchaeum</taxon>
    </lineage>
</organism>
<evidence type="ECO:0000313" key="2">
    <source>
        <dbReference type="Proteomes" id="UP000565078"/>
    </source>
</evidence>
<dbReference type="InterPro" id="IPR011991">
    <property type="entry name" value="ArsR-like_HTH"/>
</dbReference>
<dbReference type="CDD" id="cd00090">
    <property type="entry name" value="HTH_ARSR"/>
    <property type="match status" value="1"/>
</dbReference>
<dbReference type="InterPro" id="IPR036388">
    <property type="entry name" value="WH-like_DNA-bd_sf"/>
</dbReference>
<reference evidence="2" key="1">
    <citation type="journal article" date="2020" name="bioRxiv">
        <title>A rank-normalized archaeal taxonomy based on genome phylogeny resolves widespread incomplete and uneven classifications.</title>
        <authorList>
            <person name="Rinke C."/>
            <person name="Chuvochina M."/>
            <person name="Mussig A.J."/>
            <person name="Chaumeil P.-A."/>
            <person name="Waite D.W."/>
            <person name="Whitman W.B."/>
            <person name="Parks D.H."/>
            <person name="Hugenholtz P."/>
        </authorList>
    </citation>
    <scope>NUCLEOTIDE SEQUENCE [LARGE SCALE GENOMIC DNA]</scope>
</reference>
<dbReference type="Pfam" id="PF13412">
    <property type="entry name" value="HTH_24"/>
    <property type="match status" value="1"/>
</dbReference>
<dbReference type="AlphaFoldDB" id="A0A7J4J027"/>
<dbReference type="InterPro" id="IPR036390">
    <property type="entry name" value="WH_DNA-bd_sf"/>
</dbReference>
<proteinExistence type="predicted"/>
<evidence type="ECO:0000313" key="1">
    <source>
        <dbReference type="EMBL" id="HIH10504.1"/>
    </source>
</evidence>
<accession>A0A7J4J027</accession>
<dbReference type="SUPFAM" id="SSF46785">
    <property type="entry name" value="Winged helix' DNA-binding domain"/>
    <property type="match status" value="1"/>
</dbReference>
<dbReference type="EMBL" id="DUGC01000118">
    <property type="protein sequence ID" value="HIH10504.1"/>
    <property type="molecule type" value="Genomic_DNA"/>
</dbReference>
<sequence length="164" mass="18753">MGREPIRRKASAQEHALALGNNRRAGFKIVIRKVERPFSARAGDELDWICQSLGFFEPIDREKTASQIFKEIMKATDRGEALSSTAIAERVGMSRGSVINHLNNLMRSGLIIRQGRYYSARSRSVYRTIEEIEEDIERIFLRMKRTAQEIDEELGIMPPRADGE</sequence>
<dbReference type="Gene3D" id="1.10.10.10">
    <property type="entry name" value="Winged helix-like DNA-binding domain superfamily/Winged helix DNA-binding domain"/>
    <property type="match status" value="1"/>
</dbReference>
<name>A0A7J4J027_9ARCH</name>
<comment type="caution">
    <text evidence="1">The sequence shown here is derived from an EMBL/GenBank/DDBJ whole genome shotgun (WGS) entry which is preliminary data.</text>
</comment>
<protein>
    <submittedName>
        <fullName evidence="1">Helix-turn-helix transcriptional regulator</fullName>
    </submittedName>
</protein>